<evidence type="ECO:0000256" key="8">
    <source>
        <dbReference type="ARBA" id="ARBA00023326"/>
    </source>
</evidence>
<gene>
    <name evidence="12" type="ORF">ILEXP_LOCUS49950</name>
</gene>
<feature type="compositionally biased region" description="Basic and acidic residues" evidence="10">
    <location>
        <begin position="416"/>
        <end position="429"/>
    </location>
</feature>
<feature type="coiled-coil region" evidence="9">
    <location>
        <begin position="219"/>
        <end position="375"/>
    </location>
</feature>
<comment type="catalytic activity">
    <reaction evidence="1">
        <text>Endohydrolysis of (1-&gt;4)-beta-D-glucosidic linkages in cellulose, lichenin and cereal beta-D-glucans.</text>
        <dbReference type="EC" id="3.2.1.4"/>
    </reaction>
</comment>
<evidence type="ECO:0000256" key="6">
    <source>
        <dbReference type="ARBA" id="ARBA00023054"/>
    </source>
</evidence>
<evidence type="ECO:0000256" key="2">
    <source>
        <dbReference type="ARBA" id="ARBA00005485"/>
    </source>
</evidence>
<dbReference type="EC" id="3.2.1.4" evidence="4"/>
<evidence type="ECO:0000256" key="3">
    <source>
        <dbReference type="ARBA" id="ARBA00007072"/>
    </source>
</evidence>
<comment type="similarity">
    <text evidence="3">Belongs to the glycosyl hydrolase 9 (cellulase E) family.</text>
</comment>
<dbReference type="GO" id="GO:0008810">
    <property type="term" value="F:cellulase activity"/>
    <property type="evidence" value="ECO:0007669"/>
    <property type="project" value="UniProtKB-EC"/>
</dbReference>
<feature type="compositionally biased region" description="Basic and acidic residues" evidence="10">
    <location>
        <begin position="441"/>
        <end position="457"/>
    </location>
</feature>
<dbReference type="SUPFAM" id="SSF48208">
    <property type="entry name" value="Six-hairpin glycosidases"/>
    <property type="match status" value="1"/>
</dbReference>
<keyword evidence="6 9" id="KW-0175">Coiled coil</keyword>
<dbReference type="Gene3D" id="1.50.10.10">
    <property type="match status" value="1"/>
</dbReference>
<evidence type="ECO:0000256" key="1">
    <source>
        <dbReference type="ARBA" id="ARBA00000966"/>
    </source>
</evidence>
<protein>
    <recommendedName>
        <fullName evidence="4">cellulase</fullName>
        <ecNumber evidence="4">3.2.1.4</ecNumber>
    </recommendedName>
</protein>
<dbReference type="InterPro" id="IPR008545">
    <property type="entry name" value="Web"/>
</dbReference>
<feature type="region of interest" description="Disordered" evidence="10">
    <location>
        <begin position="416"/>
        <end position="462"/>
    </location>
</feature>
<organism evidence="12 13">
    <name type="scientific">Ilex paraguariensis</name>
    <name type="common">yerba mate</name>
    <dbReference type="NCBI Taxonomy" id="185542"/>
    <lineage>
        <taxon>Eukaryota</taxon>
        <taxon>Viridiplantae</taxon>
        <taxon>Streptophyta</taxon>
        <taxon>Embryophyta</taxon>
        <taxon>Tracheophyta</taxon>
        <taxon>Spermatophyta</taxon>
        <taxon>Magnoliopsida</taxon>
        <taxon>eudicotyledons</taxon>
        <taxon>Gunneridae</taxon>
        <taxon>Pentapetalae</taxon>
        <taxon>asterids</taxon>
        <taxon>campanulids</taxon>
        <taxon>Aquifoliales</taxon>
        <taxon>Aquifoliaceae</taxon>
        <taxon>Ilex</taxon>
    </lineage>
</organism>
<comment type="similarity">
    <text evidence="2">Belongs to the WEB family.</text>
</comment>
<evidence type="ECO:0000256" key="5">
    <source>
        <dbReference type="ARBA" id="ARBA00023001"/>
    </source>
</evidence>
<evidence type="ECO:0000256" key="7">
    <source>
        <dbReference type="ARBA" id="ARBA00023277"/>
    </source>
</evidence>
<dbReference type="Pfam" id="PF00759">
    <property type="entry name" value="Glyco_hydro_9"/>
    <property type="match status" value="1"/>
</dbReference>
<dbReference type="PANTHER" id="PTHR32054:SF17">
    <property type="entry name" value="EXPRESSED PROTEIN"/>
    <property type="match status" value="1"/>
</dbReference>
<keyword evidence="5" id="KW-0136">Cellulose degradation</keyword>
<keyword evidence="8" id="KW-0624">Polysaccharide degradation</keyword>
<feature type="domain" description="Glycoside hydrolase family 9" evidence="11">
    <location>
        <begin position="601"/>
        <end position="684"/>
    </location>
</feature>
<accession>A0ABC8UG62</accession>
<keyword evidence="13" id="KW-1185">Reference proteome</keyword>
<evidence type="ECO:0000256" key="4">
    <source>
        <dbReference type="ARBA" id="ARBA00012601"/>
    </source>
</evidence>
<evidence type="ECO:0000313" key="13">
    <source>
        <dbReference type="Proteomes" id="UP001642360"/>
    </source>
</evidence>
<dbReference type="PANTHER" id="PTHR32054">
    <property type="entry name" value="HEAVY CHAIN, PUTATIVE, EXPRESSED-RELATED-RELATED"/>
    <property type="match status" value="1"/>
</dbReference>
<dbReference type="InterPro" id="IPR012341">
    <property type="entry name" value="6hp_glycosidase-like_sf"/>
</dbReference>
<dbReference type="Proteomes" id="UP001642360">
    <property type="component" value="Unassembled WGS sequence"/>
</dbReference>
<proteinExistence type="inferred from homology"/>
<feature type="coiled-coil region" evidence="9">
    <location>
        <begin position="114"/>
        <end position="141"/>
    </location>
</feature>
<comment type="caution">
    <text evidence="12">The sequence shown here is derived from an EMBL/GenBank/DDBJ whole genome shotgun (WGS) entry which is preliminary data.</text>
</comment>
<evidence type="ECO:0000256" key="9">
    <source>
        <dbReference type="SAM" id="Coils"/>
    </source>
</evidence>
<feature type="coiled-coil region" evidence="9">
    <location>
        <begin position="520"/>
        <end position="561"/>
    </location>
</feature>
<dbReference type="InterPro" id="IPR008928">
    <property type="entry name" value="6-hairpin_glycosidase_sf"/>
</dbReference>
<dbReference type="EMBL" id="CAUOFW020007624">
    <property type="protein sequence ID" value="CAK9179997.1"/>
    <property type="molecule type" value="Genomic_DNA"/>
</dbReference>
<dbReference type="Pfam" id="PF05701">
    <property type="entry name" value="WEMBL"/>
    <property type="match status" value="1"/>
</dbReference>
<evidence type="ECO:0000259" key="11">
    <source>
        <dbReference type="Pfam" id="PF00759"/>
    </source>
</evidence>
<sequence>MADQKRRENMGEIDTKSIESVQAAITLFDERNDQRKIRSCSSDELEKVTELEGLIKDLANVKIQLEAKDSAYKKAVQRLDHNQKTAAELSSLLKKYEFEKHLAINECRQGRVREEELESKMKEMADQLVETEKVRERLSQVIRESNATQGELLSMETELAAVGEANVEAMTRAEMAETALGMEKVKTEGLLRHVSELNETILHSNLAATEAEKEKCAILSEKEAELELATADIVEAQEQLGCMRKQLDMMQNWENQLLAKSMFIDSLQLELKQLNELQVSSQKAATDAIEELNLLKLNMELQERKNSDQAVYISLLETELNQLKLGHSKAKEEVRGLNCDIETMTGELEKIKIEMDETRQKATEAQVEIALLKAELLKGRSKIAAAEAAEARAMGEKSGLYRAVQQLALEAEAAKKETRRLQEESGKEAEETENSVLSGEARCENTSHDEEITRNDQEERENDTDAVITISMEEYETLINKAEKADHVLEPVFENRYELEILKRELDIATVKIGEFRTRAEQAASRAEAAEKAKAALEEHIRRWKEQKKRRRAAITALREESISRESYSLSDEQAPKHYQPLAGADTEFDGVISHKVLHTYQWNTSSDLAGEMAALAFSSIVFEDNKAYSQKLVHGARTLFKFSRDQQGRYSAGGADASIFYNSTNYYDEYVWGAAWLYYATGNSS</sequence>
<dbReference type="GO" id="GO:0030245">
    <property type="term" value="P:cellulose catabolic process"/>
    <property type="evidence" value="ECO:0007669"/>
    <property type="project" value="UniProtKB-KW"/>
</dbReference>
<dbReference type="AlphaFoldDB" id="A0ABC8UG62"/>
<name>A0ABC8UG62_9AQUA</name>
<evidence type="ECO:0000313" key="12">
    <source>
        <dbReference type="EMBL" id="CAK9179997.1"/>
    </source>
</evidence>
<keyword evidence="7" id="KW-0119">Carbohydrate metabolism</keyword>
<reference evidence="12 13" key="1">
    <citation type="submission" date="2024-02" db="EMBL/GenBank/DDBJ databases">
        <authorList>
            <person name="Vignale AGUSTIN F."/>
            <person name="Sosa J E."/>
            <person name="Modenutti C."/>
        </authorList>
    </citation>
    <scope>NUCLEOTIDE SEQUENCE [LARGE SCALE GENOMIC DNA]</scope>
</reference>
<dbReference type="InterPro" id="IPR001701">
    <property type="entry name" value="Glyco_hydro_9"/>
</dbReference>
<evidence type="ECO:0000256" key="10">
    <source>
        <dbReference type="SAM" id="MobiDB-lite"/>
    </source>
</evidence>